<evidence type="ECO:0000313" key="7">
    <source>
        <dbReference type="EMBL" id="CUT04401.1"/>
    </source>
</evidence>
<gene>
    <name evidence="7" type="ORF">JGI24_01486</name>
</gene>
<dbReference type="EC" id="2.7.6.2" evidence="5"/>
<evidence type="ECO:0000256" key="1">
    <source>
        <dbReference type="ARBA" id="ARBA00022679"/>
    </source>
</evidence>
<dbReference type="GO" id="GO:0009229">
    <property type="term" value="P:thiamine diphosphate biosynthetic process"/>
    <property type="evidence" value="ECO:0007669"/>
    <property type="project" value="InterPro"/>
</dbReference>
<evidence type="ECO:0000259" key="6">
    <source>
        <dbReference type="SMART" id="SM00983"/>
    </source>
</evidence>
<accession>A0A656D9D1</accession>
<feature type="domain" description="Thiamin pyrophosphokinase thiamin-binding" evidence="6">
    <location>
        <begin position="138"/>
        <end position="202"/>
    </location>
</feature>
<dbReference type="NCBIfam" id="TIGR01378">
    <property type="entry name" value="thi_PPkinase"/>
    <property type="match status" value="1"/>
</dbReference>
<dbReference type="InterPro" id="IPR007373">
    <property type="entry name" value="Thiamin_PyroPKinase_B1-bd"/>
</dbReference>
<proteinExistence type="predicted"/>
<dbReference type="InterPro" id="IPR006282">
    <property type="entry name" value="Thi_PPkinase"/>
</dbReference>
<dbReference type="SUPFAM" id="SSF63862">
    <property type="entry name" value="Thiamin pyrophosphokinase, substrate-binding domain"/>
    <property type="match status" value="1"/>
</dbReference>
<keyword evidence="4" id="KW-0067">ATP-binding</keyword>
<evidence type="ECO:0000256" key="5">
    <source>
        <dbReference type="NCBIfam" id="TIGR01378"/>
    </source>
</evidence>
<dbReference type="InterPro" id="IPR036759">
    <property type="entry name" value="TPK_catalytic_sf"/>
</dbReference>
<dbReference type="GO" id="GO:0005524">
    <property type="term" value="F:ATP binding"/>
    <property type="evidence" value="ECO:0007669"/>
    <property type="project" value="UniProtKB-KW"/>
</dbReference>
<dbReference type="Proteomes" id="UP000243065">
    <property type="component" value="Unassembled WGS sequence"/>
</dbReference>
<keyword evidence="8" id="KW-1185">Reference proteome</keyword>
<keyword evidence="1" id="KW-0808">Transferase</keyword>
<protein>
    <recommendedName>
        <fullName evidence="5">Thiamine diphosphokinase</fullName>
        <ecNumber evidence="5">2.7.6.2</ecNumber>
    </recommendedName>
</protein>
<dbReference type="GO" id="GO:0004788">
    <property type="term" value="F:thiamine diphosphokinase activity"/>
    <property type="evidence" value="ECO:0007669"/>
    <property type="project" value="UniProtKB-UniRule"/>
</dbReference>
<dbReference type="GO" id="GO:0030975">
    <property type="term" value="F:thiamine binding"/>
    <property type="evidence" value="ECO:0007669"/>
    <property type="project" value="InterPro"/>
</dbReference>
<dbReference type="RefSeq" id="WP_159420618.1">
    <property type="nucleotide sequence ID" value="NZ_CZVU01000089.1"/>
</dbReference>
<evidence type="ECO:0000256" key="3">
    <source>
        <dbReference type="ARBA" id="ARBA00022777"/>
    </source>
</evidence>
<dbReference type="Gene3D" id="3.40.50.10240">
    <property type="entry name" value="Thiamin pyrophosphokinase, catalytic domain"/>
    <property type="match status" value="1"/>
</dbReference>
<dbReference type="OrthoDB" id="9804377at2"/>
<dbReference type="PANTHER" id="PTHR41299:SF1">
    <property type="entry name" value="THIAMINE PYROPHOSPHOKINASE"/>
    <property type="match status" value="1"/>
</dbReference>
<organism evidence="7 8">
    <name type="scientific">Kryptobacter tengchongensis</name>
    <dbReference type="NCBI Taxonomy" id="1643429"/>
    <lineage>
        <taxon>Bacteria</taxon>
        <taxon>Pseudomonadati</taxon>
        <taxon>Candidatus Kryptoniota</taxon>
        <taxon>Candidatus Kryptobacter</taxon>
    </lineage>
</organism>
<dbReference type="InterPro" id="IPR053149">
    <property type="entry name" value="TPK"/>
</dbReference>
<sequence>MKAILICNGNAPSESFLKKIVKNYNSVACADGGANLAYRFGIQPAFIIGDLDSIEKNVKDFFKRKGVEIIYDSDQNSTDIEKAVKFLIHRGYVSIDIISAIGDRLDHNLGNLSVLVNYHGRARLKIIDEKTEVFFATGKFSFKANKGDIISLIPLGRKVFISKTIGLKFKLQNESLIFSGRGVSNVATAKRVLIHVKRGGVFVIRKLNTLEP</sequence>
<keyword evidence="3 7" id="KW-0418">Kinase</keyword>
<dbReference type="InterPro" id="IPR036371">
    <property type="entry name" value="TPK_B1-bd_sf"/>
</dbReference>
<dbReference type="InterPro" id="IPR007371">
    <property type="entry name" value="TPK_catalytic"/>
</dbReference>
<keyword evidence="2" id="KW-0547">Nucleotide-binding</keyword>
<dbReference type="PANTHER" id="PTHR41299">
    <property type="entry name" value="THIAMINE PYROPHOSPHOKINASE"/>
    <property type="match status" value="1"/>
</dbReference>
<reference evidence="7 8" key="1">
    <citation type="submission" date="2015-11" db="EMBL/GenBank/DDBJ databases">
        <authorList>
            <person name="Varghese N."/>
        </authorList>
    </citation>
    <scope>NUCLEOTIDE SEQUENCE [LARGE SCALE GENOMIC DNA]</scope>
    <source>
        <strain evidence="7 8">JGI-24</strain>
    </source>
</reference>
<evidence type="ECO:0000256" key="2">
    <source>
        <dbReference type="ARBA" id="ARBA00022741"/>
    </source>
</evidence>
<dbReference type="GO" id="GO:0016301">
    <property type="term" value="F:kinase activity"/>
    <property type="evidence" value="ECO:0007669"/>
    <property type="project" value="UniProtKB-KW"/>
</dbReference>
<name>A0A656D9D1_KRYT1</name>
<dbReference type="Pfam" id="PF04263">
    <property type="entry name" value="TPK_catalytic"/>
    <property type="match status" value="1"/>
</dbReference>
<dbReference type="AlphaFoldDB" id="A0A656D9D1"/>
<dbReference type="Pfam" id="PF04265">
    <property type="entry name" value="TPK_B1_binding"/>
    <property type="match status" value="1"/>
</dbReference>
<dbReference type="CDD" id="cd07995">
    <property type="entry name" value="TPK"/>
    <property type="match status" value="1"/>
</dbReference>
<dbReference type="GO" id="GO:0006772">
    <property type="term" value="P:thiamine metabolic process"/>
    <property type="evidence" value="ECO:0007669"/>
    <property type="project" value="UniProtKB-UniRule"/>
</dbReference>
<evidence type="ECO:0000313" key="8">
    <source>
        <dbReference type="Proteomes" id="UP000243065"/>
    </source>
</evidence>
<dbReference type="EMBL" id="CZVU01000089">
    <property type="protein sequence ID" value="CUT04401.1"/>
    <property type="molecule type" value="Genomic_DNA"/>
</dbReference>
<dbReference type="SMART" id="SM00983">
    <property type="entry name" value="TPK_B1_binding"/>
    <property type="match status" value="1"/>
</dbReference>
<dbReference type="SUPFAM" id="SSF63999">
    <property type="entry name" value="Thiamin pyrophosphokinase, catalytic domain"/>
    <property type="match status" value="1"/>
</dbReference>
<evidence type="ECO:0000256" key="4">
    <source>
        <dbReference type="ARBA" id="ARBA00022840"/>
    </source>
</evidence>